<evidence type="ECO:0000313" key="6">
    <source>
        <dbReference type="Proteomes" id="UP000245539"/>
    </source>
</evidence>
<dbReference type="PANTHER" id="PTHR43300">
    <property type="entry name" value="ACETYLTRANSFERASE"/>
    <property type="match status" value="1"/>
</dbReference>
<keyword evidence="2 5" id="KW-0808">Transferase</keyword>
<comment type="similarity">
    <text evidence="1">Belongs to the transferase hexapeptide repeat family.</text>
</comment>
<keyword evidence="3" id="KW-0677">Repeat</keyword>
<dbReference type="EMBL" id="QGKM01000013">
    <property type="protein sequence ID" value="PWQ99153.1"/>
    <property type="molecule type" value="Genomic_DNA"/>
</dbReference>
<proteinExistence type="inferred from homology"/>
<dbReference type="InterPro" id="IPR018357">
    <property type="entry name" value="Hexapep_transf_CS"/>
</dbReference>
<protein>
    <submittedName>
        <fullName evidence="5">Transferase</fullName>
    </submittedName>
</protein>
<sequence>MRARFVNQRMFMVLVNIRNGLLYFRTWYYRTIYGMNIAPDVRLSFKARIDKTNPKGLTIGEKTMVTFDAIVLSHDYSTRKHSAQTKIGSHCFIGCGSIVLPNVTIGDHVIVAAGSVVTKDVPSNSIVAGNPAKVIASDIQTIEYGMLAE</sequence>
<evidence type="ECO:0000256" key="4">
    <source>
        <dbReference type="ARBA" id="ARBA00023315"/>
    </source>
</evidence>
<dbReference type="RefSeq" id="WP_109836914.1">
    <property type="nucleotide sequence ID" value="NZ_QGKM01000013.1"/>
</dbReference>
<dbReference type="OrthoDB" id="9800846at2"/>
<name>A0A317CNU0_9GAMM</name>
<evidence type="ECO:0000256" key="3">
    <source>
        <dbReference type="ARBA" id="ARBA00022737"/>
    </source>
</evidence>
<dbReference type="Pfam" id="PF00132">
    <property type="entry name" value="Hexapep"/>
    <property type="match status" value="1"/>
</dbReference>
<dbReference type="PROSITE" id="PS00101">
    <property type="entry name" value="HEXAPEP_TRANSFERASES"/>
    <property type="match status" value="1"/>
</dbReference>
<accession>A0A317CNU0</accession>
<keyword evidence="4" id="KW-0012">Acyltransferase</keyword>
<gene>
    <name evidence="5" type="ORF">DKW60_06885</name>
</gene>
<evidence type="ECO:0000256" key="1">
    <source>
        <dbReference type="ARBA" id="ARBA00007274"/>
    </source>
</evidence>
<dbReference type="GO" id="GO:0016746">
    <property type="term" value="F:acyltransferase activity"/>
    <property type="evidence" value="ECO:0007669"/>
    <property type="project" value="UniProtKB-KW"/>
</dbReference>
<dbReference type="Proteomes" id="UP000245539">
    <property type="component" value="Unassembled WGS sequence"/>
</dbReference>
<dbReference type="CDD" id="cd04647">
    <property type="entry name" value="LbH_MAT_like"/>
    <property type="match status" value="1"/>
</dbReference>
<evidence type="ECO:0000256" key="2">
    <source>
        <dbReference type="ARBA" id="ARBA00022679"/>
    </source>
</evidence>
<keyword evidence="6" id="KW-1185">Reference proteome</keyword>
<dbReference type="AlphaFoldDB" id="A0A317CNU0"/>
<reference evidence="5 6" key="1">
    <citation type="submission" date="2018-05" db="EMBL/GenBank/DDBJ databases">
        <title>Leucothrix arctica sp. nov., isolated from Arctic seawater.</title>
        <authorList>
            <person name="Choi A."/>
            <person name="Baek K."/>
        </authorList>
    </citation>
    <scope>NUCLEOTIDE SEQUENCE [LARGE SCALE GENOMIC DNA]</scope>
    <source>
        <strain evidence="5 6">JCM 18388</strain>
    </source>
</reference>
<comment type="caution">
    <text evidence="5">The sequence shown here is derived from an EMBL/GenBank/DDBJ whole genome shotgun (WGS) entry which is preliminary data.</text>
</comment>
<dbReference type="InterPro" id="IPR050179">
    <property type="entry name" value="Trans_hexapeptide_repeat"/>
</dbReference>
<evidence type="ECO:0000313" key="5">
    <source>
        <dbReference type="EMBL" id="PWQ99153.1"/>
    </source>
</evidence>
<dbReference type="PANTHER" id="PTHR43300:SF11">
    <property type="entry name" value="ACETYLTRANSFERASE RV3034C-RELATED"/>
    <property type="match status" value="1"/>
</dbReference>
<dbReference type="SUPFAM" id="SSF51161">
    <property type="entry name" value="Trimeric LpxA-like enzymes"/>
    <property type="match status" value="1"/>
</dbReference>
<dbReference type="Gene3D" id="2.160.10.10">
    <property type="entry name" value="Hexapeptide repeat proteins"/>
    <property type="match status" value="1"/>
</dbReference>
<organism evidence="5 6">
    <name type="scientific">Leucothrix pacifica</name>
    <dbReference type="NCBI Taxonomy" id="1247513"/>
    <lineage>
        <taxon>Bacteria</taxon>
        <taxon>Pseudomonadati</taxon>
        <taxon>Pseudomonadota</taxon>
        <taxon>Gammaproteobacteria</taxon>
        <taxon>Thiotrichales</taxon>
        <taxon>Thiotrichaceae</taxon>
        <taxon>Leucothrix</taxon>
    </lineage>
</organism>
<dbReference type="InterPro" id="IPR011004">
    <property type="entry name" value="Trimer_LpxA-like_sf"/>
</dbReference>
<dbReference type="InterPro" id="IPR001451">
    <property type="entry name" value="Hexapep"/>
</dbReference>